<evidence type="ECO:0000313" key="10">
    <source>
        <dbReference type="Proteomes" id="UP000269542"/>
    </source>
</evidence>
<comment type="cofactor">
    <cofactor evidence="1">
        <name>FMN</name>
        <dbReference type="ChEBI" id="CHEBI:58210"/>
    </cofactor>
</comment>
<reference evidence="9 10" key="1">
    <citation type="submission" date="2018-12" db="EMBL/GenBank/DDBJ databases">
        <authorList>
            <consortium name="Pathogen Informatics"/>
        </authorList>
    </citation>
    <scope>NUCLEOTIDE SEQUENCE [LARGE SCALE GENOMIC DNA]</scope>
    <source>
        <strain evidence="9 10">NCTC13354</strain>
    </source>
</reference>
<feature type="region of interest" description="Disordered" evidence="7">
    <location>
        <begin position="1"/>
        <end position="29"/>
    </location>
</feature>
<dbReference type="Pfam" id="PF01207">
    <property type="entry name" value="Dus"/>
    <property type="match status" value="1"/>
</dbReference>
<dbReference type="PANTHER" id="PTHR45846">
    <property type="entry name" value="TRNA-DIHYDROURIDINE(47) SYNTHASE [NAD(P)(+)]-LIKE"/>
    <property type="match status" value="1"/>
</dbReference>
<dbReference type="InterPro" id="IPR013785">
    <property type="entry name" value="Aldolase_TIM"/>
</dbReference>
<dbReference type="PANTHER" id="PTHR45846:SF1">
    <property type="entry name" value="TRNA-DIHYDROURIDINE(47) SYNTHASE [NAD(P)(+)]-LIKE"/>
    <property type="match status" value="1"/>
</dbReference>
<evidence type="ECO:0000313" key="9">
    <source>
        <dbReference type="EMBL" id="VEI12582.1"/>
    </source>
</evidence>
<dbReference type="InterPro" id="IPR024036">
    <property type="entry name" value="tRNA-dHydroUridine_Synthase_C"/>
</dbReference>
<keyword evidence="4" id="KW-0819">tRNA processing</keyword>
<keyword evidence="2" id="KW-0285">Flavoprotein</keyword>
<dbReference type="Gene3D" id="3.20.20.70">
    <property type="entry name" value="Aldolase class I"/>
    <property type="match status" value="1"/>
</dbReference>
<dbReference type="CDD" id="cd02801">
    <property type="entry name" value="DUS_like_FMN"/>
    <property type="match status" value="1"/>
</dbReference>
<evidence type="ECO:0000256" key="7">
    <source>
        <dbReference type="SAM" id="MobiDB-lite"/>
    </source>
</evidence>
<accession>A0A3S4V9I6</accession>
<dbReference type="GO" id="GO:0017150">
    <property type="term" value="F:tRNA dihydrouridine synthase activity"/>
    <property type="evidence" value="ECO:0007669"/>
    <property type="project" value="InterPro"/>
</dbReference>
<dbReference type="PROSITE" id="PS01136">
    <property type="entry name" value="UPF0034"/>
    <property type="match status" value="1"/>
</dbReference>
<dbReference type="Proteomes" id="UP000269542">
    <property type="component" value="Chromosome"/>
</dbReference>
<evidence type="ECO:0000256" key="2">
    <source>
        <dbReference type="ARBA" id="ARBA00022630"/>
    </source>
</evidence>
<evidence type="ECO:0000256" key="3">
    <source>
        <dbReference type="ARBA" id="ARBA00022643"/>
    </source>
</evidence>
<sequence>MSAGGTKPRSRRGEFPEAPPRATGVQEGTPTVRIGALTLGTPVMLAPMAGVTNPPFRQLCREFGERALADVKAHNSGQPVRYERPGSYAPTGLYVCEMITSRALIEQTPETMRMIEPDMGDPVRSIQLYGVAPAAVAESVRLLVGNGWADHIDLNFGCPVPKVTRKGGGSALPWKHDLFAQIVEASVSAAQEASGGLVPVTAKFRIGIDDEHETFRDVTRMCEDAGIAALTLHARTMAQHYSGHARWDVIGELKEMTELPVFGNGDVFEAEDAAALVAQTGADGVVVGRGCQGRPWLFYDLVAAAHGSDLRYKPSLGQVAEVIVRHAELSIDHFRDERRAMREMRKHVGWYMRGFAIGGQARRDLGLVDSLDDLRGQLARLDLSQPYPVAAEGPRGRAGGEKRPHLPEFWLDSHELSAEQRAQIHQAELGISGG</sequence>
<dbReference type="AlphaFoldDB" id="A0A3S4V9I6"/>
<dbReference type="Gene3D" id="1.10.1200.80">
    <property type="entry name" value="Putative flavin oxidoreducatase, domain 2"/>
    <property type="match status" value="1"/>
</dbReference>
<protein>
    <submittedName>
        <fullName evidence="9">Probable tRNA-dihydrouridine synthase</fullName>
        <ecNumber evidence="9">1.-.-.-</ecNumber>
    </submittedName>
</protein>
<dbReference type="InterPro" id="IPR018517">
    <property type="entry name" value="tRNA_hU_synthase_CS"/>
</dbReference>
<gene>
    <name evidence="9" type="primary">dus</name>
    <name evidence="9" type="ORF">NCTC13354_00270</name>
</gene>
<dbReference type="EC" id="1.-.-.-" evidence="9"/>
<evidence type="ECO:0000256" key="4">
    <source>
        <dbReference type="ARBA" id="ARBA00022694"/>
    </source>
</evidence>
<organism evidence="9 10">
    <name type="scientific">Trueperella bialowiezensis</name>
    <dbReference type="NCBI Taxonomy" id="312285"/>
    <lineage>
        <taxon>Bacteria</taxon>
        <taxon>Bacillati</taxon>
        <taxon>Actinomycetota</taxon>
        <taxon>Actinomycetes</taxon>
        <taxon>Actinomycetales</taxon>
        <taxon>Actinomycetaceae</taxon>
        <taxon>Trueperella</taxon>
    </lineage>
</organism>
<dbReference type="EMBL" id="LR134476">
    <property type="protein sequence ID" value="VEI12582.1"/>
    <property type="molecule type" value="Genomic_DNA"/>
</dbReference>
<dbReference type="InterPro" id="IPR004652">
    <property type="entry name" value="DusB-like"/>
</dbReference>
<evidence type="ECO:0000256" key="1">
    <source>
        <dbReference type="ARBA" id="ARBA00001917"/>
    </source>
</evidence>
<keyword evidence="5" id="KW-0521">NADP</keyword>
<keyword evidence="6 9" id="KW-0560">Oxidoreductase</keyword>
<evidence type="ECO:0000256" key="6">
    <source>
        <dbReference type="ARBA" id="ARBA00023002"/>
    </source>
</evidence>
<evidence type="ECO:0000259" key="8">
    <source>
        <dbReference type="Pfam" id="PF01207"/>
    </source>
</evidence>
<dbReference type="InterPro" id="IPR035587">
    <property type="entry name" value="DUS-like_FMN-bd"/>
</dbReference>
<proteinExistence type="predicted"/>
<name>A0A3S4V9I6_9ACTO</name>
<evidence type="ECO:0000256" key="5">
    <source>
        <dbReference type="ARBA" id="ARBA00022857"/>
    </source>
</evidence>
<dbReference type="KEGG" id="tbw:NCTC13354_00270"/>
<keyword evidence="10" id="KW-1185">Reference proteome</keyword>
<dbReference type="GO" id="GO:0050660">
    <property type="term" value="F:flavin adenine dinucleotide binding"/>
    <property type="evidence" value="ECO:0007669"/>
    <property type="project" value="InterPro"/>
</dbReference>
<keyword evidence="3" id="KW-0288">FMN</keyword>
<feature type="domain" description="DUS-like FMN-binding" evidence="8">
    <location>
        <begin position="44"/>
        <end position="366"/>
    </location>
</feature>
<dbReference type="GO" id="GO:0003723">
    <property type="term" value="F:RNA binding"/>
    <property type="evidence" value="ECO:0007669"/>
    <property type="project" value="TreeGrafter"/>
</dbReference>
<dbReference type="SUPFAM" id="SSF51395">
    <property type="entry name" value="FMN-linked oxidoreductases"/>
    <property type="match status" value="1"/>
</dbReference>
<dbReference type="NCBIfam" id="TIGR00737">
    <property type="entry name" value="nifR3_yhdG"/>
    <property type="match status" value="1"/>
</dbReference>